<dbReference type="InterPro" id="IPR043429">
    <property type="entry name" value="ArtM/GltK/GlnP/TcyL/YhdX-like"/>
</dbReference>
<reference evidence="15 16" key="1">
    <citation type="submission" date="2016-12" db="EMBL/GenBank/DDBJ databases">
        <authorList>
            <person name="Song W.-J."/>
            <person name="Kurnit D.M."/>
        </authorList>
    </citation>
    <scope>NUCLEOTIDE SEQUENCE [LARGE SCALE GENOMIC DNA]</scope>
    <source>
        <strain evidence="15 16">DSM 11393</strain>
    </source>
</reference>
<keyword evidence="4 13" id="KW-0813">Transport</keyword>
<comment type="subunit">
    <text evidence="11">The complex is composed of two ATP-binding proteins (GltL), two transmembrane proteins (GltJ and GltK) and a solute-binding protein (GltI).</text>
</comment>
<dbReference type="STRING" id="1121455.SAMN02745728_02077"/>
<organism evidence="15 16">
    <name type="scientific">Desulfovibrio litoralis DSM 11393</name>
    <dbReference type="NCBI Taxonomy" id="1121455"/>
    <lineage>
        <taxon>Bacteria</taxon>
        <taxon>Pseudomonadati</taxon>
        <taxon>Thermodesulfobacteriota</taxon>
        <taxon>Desulfovibrionia</taxon>
        <taxon>Desulfovibrionales</taxon>
        <taxon>Desulfovibrionaceae</taxon>
        <taxon>Desulfovibrio</taxon>
    </lineage>
</organism>
<feature type="domain" description="ABC transmembrane type-1" evidence="14">
    <location>
        <begin position="61"/>
        <end position="248"/>
    </location>
</feature>
<evidence type="ECO:0000256" key="12">
    <source>
        <dbReference type="ARBA" id="ARBA00073645"/>
    </source>
</evidence>
<dbReference type="RefSeq" id="WP_072697754.1">
    <property type="nucleotide sequence ID" value="NZ_FRDI01000013.1"/>
</dbReference>
<dbReference type="Pfam" id="PF00528">
    <property type="entry name" value="BPD_transp_1"/>
    <property type="match status" value="1"/>
</dbReference>
<keyword evidence="7" id="KW-0029">Amino-acid transport</keyword>
<evidence type="ECO:0000256" key="13">
    <source>
        <dbReference type="RuleBase" id="RU363032"/>
    </source>
</evidence>
<dbReference type="FunFam" id="1.10.3720.10:FF:000006">
    <property type="entry name" value="Glutamate/aspartate ABC transporter, permease protein GltK"/>
    <property type="match status" value="1"/>
</dbReference>
<dbReference type="Proteomes" id="UP000186469">
    <property type="component" value="Unassembled WGS sequence"/>
</dbReference>
<evidence type="ECO:0000256" key="7">
    <source>
        <dbReference type="ARBA" id="ARBA00022970"/>
    </source>
</evidence>
<evidence type="ECO:0000256" key="10">
    <source>
        <dbReference type="ARBA" id="ARBA00060298"/>
    </source>
</evidence>
<name>A0A1M7TJ58_9BACT</name>
<evidence type="ECO:0000256" key="6">
    <source>
        <dbReference type="ARBA" id="ARBA00022692"/>
    </source>
</evidence>
<keyword evidence="5" id="KW-1003">Cell membrane</keyword>
<comment type="function">
    <text evidence="10">Part of the ABC transporter complex GltIJKL involved in glutamate and aspartate uptake. Probably responsible for the translocation of the substrate across the membrane.</text>
</comment>
<feature type="transmembrane region" description="Helical" evidence="13">
    <location>
        <begin position="229"/>
        <end position="251"/>
    </location>
</feature>
<sequence>MLENEVHIKVSDGASIPDPNDTRLITAWSVSFVGAISILAYLAFSSPDIYWRLLKLLPKGLLTAFKITSCSMLCSLPMGLLVGIGRLSKIRIINLIASTYVEVIRGIPLLVQLVFFYYALGRLFLISDFYAAVMALSICYSAYMGEVFRAGISAINTGQTEAARSLGFNRFQTMFLIVLPQAMRTILPPVGNEFIAMLKDTSLVSVLAMTDLLQISKQFANENGLPFEAYATVALVFLIITLIMSKCVSLMEGKLSYYDRK</sequence>
<feature type="transmembrane region" description="Helical" evidence="13">
    <location>
        <begin position="64"/>
        <end position="84"/>
    </location>
</feature>
<feature type="transmembrane region" description="Helical" evidence="13">
    <location>
        <begin position="123"/>
        <end position="143"/>
    </location>
</feature>
<dbReference type="InterPro" id="IPR010065">
    <property type="entry name" value="AA_ABC_transptr_permease_3TM"/>
</dbReference>
<evidence type="ECO:0000256" key="3">
    <source>
        <dbReference type="ARBA" id="ARBA00010072"/>
    </source>
</evidence>
<keyword evidence="9 13" id="KW-0472">Membrane</keyword>
<dbReference type="PANTHER" id="PTHR30614:SF20">
    <property type="entry name" value="GLUTAMINE TRANSPORT SYSTEM PERMEASE PROTEIN GLNP"/>
    <property type="match status" value="1"/>
</dbReference>
<evidence type="ECO:0000256" key="5">
    <source>
        <dbReference type="ARBA" id="ARBA00022475"/>
    </source>
</evidence>
<dbReference type="SUPFAM" id="SSF161098">
    <property type="entry name" value="MetI-like"/>
    <property type="match status" value="1"/>
</dbReference>
<dbReference type="InterPro" id="IPR000515">
    <property type="entry name" value="MetI-like"/>
</dbReference>
<comment type="function">
    <text evidence="1">Part of the binding-protein-dependent transport system for glutamine; probably responsible for the translocation of the substrate across the membrane.</text>
</comment>
<comment type="subcellular location">
    <subcellularLocation>
        <location evidence="2">Cell inner membrane</location>
        <topology evidence="2">Multi-pass membrane protein</topology>
    </subcellularLocation>
    <subcellularLocation>
        <location evidence="13">Cell membrane</location>
        <topology evidence="13">Multi-pass membrane protein</topology>
    </subcellularLocation>
</comment>
<dbReference type="GO" id="GO:0022857">
    <property type="term" value="F:transmembrane transporter activity"/>
    <property type="evidence" value="ECO:0007669"/>
    <property type="project" value="InterPro"/>
</dbReference>
<dbReference type="PANTHER" id="PTHR30614">
    <property type="entry name" value="MEMBRANE COMPONENT OF AMINO ACID ABC TRANSPORTER"/>
    <property type="match status" value="1"/>
</dbReference>
<dbReference type="InterPro" id="IPR035906">
    <property type="entry name" value="MetI-like_sf"/>
</dbReference>
<feature type="transmembrane region" description="Helical" evidence="13">
    <location>
        <begin position="25"/>
        <end position="44"/>
    </location>
</feature>
<dbReference type="OrthoDB" id="5365894at2"/>
<proteinExistence type="inferred from homology"/>
<accession>A0A1M7TJ58</accession>
<keyword evidence="16" id="KW-1185">Reference proteome</keyword>
<evidence type="ECO:0000256" key="8">
    <source>
        <dbReference type="ARBA" id="ARBA00022989"/>
    </source>
</evidence>
<evidence type="ECO:0000256" key="4">
    <source>
        <dbReference type="ARBA" id="ARBA00022448"/>
    </source>
</evidence>
<dbReference type="PROSITE" id="PS50928">
    <property type="entry name" value="ABC_TM1"/>
    <property type="match status" value="1"/>
</dbReference>
<keyword evidence="6 13" id="KW-0812">Transmembrane</keyword>
<evidence type="ECO:0000256" key="1">
    <source>
        <dbReference type="ARBA" id="ARBA00003159"/>
    </source>
</evidence>
<evidence type="ECO:0000259" key="14">
    <source>
        <dbReference type="PROSITE" id="PS50928"/>
    </source>
</evidence>
<evidence type="ECO:0000313" key="15">
    <source>
        <dbReference type="EMBL" id="SHN70673.1"/>
    </source>
</evidence>
<dbReference type="AlphaFoldDB" id="A0A1M7TJ58"/>
<protein>
    <recommendedName>
        <fullName evidence="12">Glutamate/aspartate import permease protein GltK</fullName>
    </recommendedName>
</protein>
<dbReference type="NCBIfam" id="TIGR01726">
    <property type="entry name" value="HEQRo_perm_3TM"/>
    <property type="match status" value="1"/>
</dbReference>
<dbReference type="CDD" id="cd06261">
    <property type="entry name" value="TM_PBP2"/>
    <property type="match status" value="1"/>
</dbReference>
<dbReference type="GO" id="GO:0043190">
    <property type="term" value="C:ATP-binding cassette (ABC) transporter complex"/>
    <property type="evidence" value="ECO:0007669"/>
    <property type="project" value="InterPro"/>
</dbReference>
<dbReference type="Gene3D" id="1.10.3720.10">
    <property type="entry name" value="MetI-like"/>
    <property type="match status" value="1"/>
</dbReference>
<comment type="similarity">
    <text evidence="3">Belongs to the binding-protein-dependent transport system permease family. HisMQ subfamily.</text>
</comment>
<evidence type="ECO:0000256" key="2">
    <source>
        <dbReference type="ARBA" id="ARBA00004429"/>
    </source>
</evidence>
<dbReference type="GO" id="GO:0006865">
    <property type="term" value="P:amino acid transport"/>
    <property type="evidence" value="ECO:0007669"/>
    <property type="project" value="UniProtKB-KW"/>
</dbReference>
<evidence type="ECO:0000256" key="9">
    <source>
        <dbReference type="ARBA" id="ARBA00023136"/>
    </source>
</evidence>
<dbReference type="EMBL" id="FRDI01000013">
    <property type="protein sequence ID" value="SHN70673.1"/>
    <property type="molecule type" value="Genomic_DNA"/>
</dbReference>
<evidence type="ECO:0000256" key="11">
    <source>
        <dbReference type="ARBA" id="ARBA00062718"/>
    </source>
</evidence>
<keyword evidence="8 13" id="KW-1133">Transmembrane helix</keyword>
<evidence type="ECO:0000313" key="16">
    <source>
        <dbReference type="Proteomes" id="UP000186469"/>
    </source>
</evidence>
<gene>
    <name evidence="15" type="ORF">SAMN02745728_02077</name>
</gene>